<keyword evidence="4" id="KW-1185">Reference proteome</keyword>
<dbReference type="PANTHER" id="PTHR43283">
    <property type="entry name" value="BETA-LACTAMASE-RELATED"/>
    <property type="match status" value="1"/>
</dbReference>
<dbReference type="RefSeq" id="WP_072875867.1">
    <property type="nucleotide sequence ID" value="NZ_FQVT01000001.1"/>
</dbReference>
<dbReference type="OrthoDB" id="9773047at2"/>
<dbReference type="Proteomes" id="UP000183945">
    <property type="component" value="Unassembled WGS sequence"/>
</dbReference>
<reference evidence="4" key="1">
    <citation type="submission" date="2016-11" db="EMBL/GenBank/DDBJ databases">
        <authorList>
            <person name="Varghese N."/>
            <person name="Submissions S."/>
        </authorList>
    </citation>
    <scope>NUCLEOTIDE SEQUENCE [LARGE SCALE GENOMIC DNA]</scope>
    <source>
        <strain evidence="4">DSM 24579</strain>
    </source>
</reference>
<evidence type="ECO:0000256" key="1">
    <source>
        <dbReference type="SAM" id="SignalP"/>
    </source>
</evidence>
<evidence type="ECO:0000259" key="2">
    <source>
        <dbReference type="Pfam" id="PF00144"/>
    </source>
</evidence>
<keyword evidence="1" id="KW-0732">Signal</keyword>
<feature type="domain" description="Beta-lactamase-related" evidence="2">
    <location>
        <begin position="103"/>
        <end position="387"/>
    </location>
</feature>
<gene>
    <name evidence="3" type="ORF">SAMN05444483_101224</name>
</gene>
<name>A0A1M5BWS3_SALEC</name>
<sequence length="405" mass="46201">MLIKKYFLCFLFLTLVSFSIHAQDCQSLEARLDLEERAAIQGETMGQKLESLLFWSQEEKERRFPIMQNIFPSIHVPTGSRVYPLKERENITPQWQDKTTLNSYMKENHIGGVIVLQSDEIKLEKYADGVDKETLWTSFSMAKSVSSMLLGIALKEGAIESLDDPLEKYIEAFKGYDYGKVSVRQLLTMTSGIAWNEDYTDPDADVAQMYQHPCEGNESHILTYMKALKFEHQPGTHWNYSTGETDLVGILIQKATGKSLSEYLSEKIWQPWGMENCAYWLADECSNLNIGGSGLSASLRDYARLGTVMLKNGKHEDTSLFSEEYLENATSLLYETDDNGSGYGYLWWRFKDGSYAAVGIFGQMIYINPHKDLVIAQFAAWPKATSDELTEKRRSFIDAVEREIK</sequence>
<dbReference type="Pfam" id="PF00144">
    <property type="entry name" value="Beta-lactamase"/>
    <property type="match status" value="1"/>
</dbReference>
<dbReference type="SUPFAM" id="SSF56601">
    <property type="entry name" value="beta-lactamase/transpeptidase-like"/>
    <property type="match status" value="1"/>
</dbReference>
<dbReference type="InterPro" id="IPR001466">
    <property type="entry name" value="Beta-lactam-related"/>
</dbReference>
<protein>
    <submittedName>
        <fullName evidence="3">CubicO group peptidase, beta-lactamase class C family</fullName>
    </submittedName>
</protein>
<feature type="chain" id="PRO_5013041946" evidence="1">
    <location>
        <begin position="23"/>
        <end position="405"/>
    </location>
</feature>
<dbReference type="InterPro" id="IPR050789">
    <property type="entry name" value="Diverse_Enzym_Activities"/>
</dbReference>
<dbReference type="PANTHER" id="PTHR43283:SF14">
    <property type="entry name" value="BLL8153 PROTEIN"/>
    <property type="match status" value="1"/>
</dbReference>
<accession>A0A1M5BWS3</accession>
<evidence type="ECO:0000313" key="4">
    <source>
        <dbReference type="Proteomes" id="UP000183945"/>
    </source>
</evidence>
<proteinExistence type="predicted"/>
<dbReference type="EMBL" id="FQVT01000001">
    <property type="protein sequence ID" value="SHF46830.1"/>
    <property type="molecule type" value="Genomic_DNA"/>
</dbReference>
<evidence type="ECO:0000313" key="3">
    <source>
        <dbReference type="EMBL" id="SHF46830.1"/>
    </source>
</evidence>
<dbReference type="AlphaFoldDB" id="A0A1M5BWS3"/>
<feature type="signal peptide" evidence="1">
    <location>
        <begin position="1"/>
        <end position="22"/>
    </location>
</feature>
<dbReference type="Gene3D" id="3.40.710.10">
    <property type="entry name" value="DD-peptidase/beta-lactamase superfamily"/>
    <property type="match status" value="1"/>
</dbReference>
<dbReference type="InterPro" id="IPR012338">
    <property type="entry name" value="Beta-lactam/transpept-like"/>
</dbReference>
<organism evidence="3 4">
    <name type="scientific">Salegentibacter echinorum</name>
    <dbReference type="NCBI Taxonomy" id="1073325"/>
    <lineage>
        <taxon>Bacteria</taxon>
        <taxon>Pseudomonadati</taxon>
        <taxon>Bacteroidota</taxon>
        <taxon>Flavobacteriia</taxon>
        <taxon>Flavobacteriales</taxon>
        <taxon>Flavobacteriaceae</taxon>
        <taxon>Salegentibacter</taxon>
    </lineage>
</organism>